<organism evidence="1 2">
    <name type="scientific">Deinococcus oregonensis</name>
    <dbReference type="NCBI Taxonomy" id="1805970"/>
    <lineage>
        <taxon>Bacteria</taxon>
        <taxon>Thermotogati</taxon>
        <taxon>Deinococcota</taxon>
        <taxon>Deinococci</taxon>
        <taxon>Deinococcales</taxon>
        <taxon>Deinococcaceae</taxon>
        <taxon>Deinococcus</taxon>
    </lineage>
</organism>
<sequence length="96" mass="10181">MGVHLQDGRLTPRSLPGSSIHELHRAAGRAVTMVKEGPIQTLDGGFPEFKADSLCIHGGYPNAVEIARAIRAALKAERIKIRACAAPALFSPEVPA</sequence>
<dbReference type="Pfam" id="PF03746">
    <property type="entry name" value="LamB_YcsF"/>
    <property type="match status" value="1"/>
</dbReference>
<dbReference type="EMBL" id="JBHLYR010000073">
    <property type="protein sequence ID" value="MFB9994985.1"/>
    <property type="molecule type" value="Genomic_DNA"/>
</dbReference>
<evidence type="ECO:0000313" key="1">
    <source>
        <dbReference type="EMBL" id="MFB9994985.1"/>
    </source>
</evidence>
<name>A0ABV6B7Q4_9DEIO</name>
<evidence type="ECO:0000313" key="2">
    <source>
        <dbReference type="Proteomes" id="UP001589733"/>
    </source>
</evidence>
<dbReference type="Gene3D" id="3.20.20.370">
    <property type="entry name" value="Glycoside hydrolase/deacetylase"/>
    <property type="match status" value="1"/>
</dbReference>
<dbReference type="RefSeq" id="WP_380016474.1">
    <property type="nucleotide sequence ID" value="NZ_JBHLYR010000073.1"/>
</dbReference>
<proteinExistence type="predicted"/>
<accession>A0ABV6B7Q4</accession>
<dbReference type="InterPro" id="IPR011330">
    <property type="entry name" value="Glyco_hydro/deAcase_b/a-brl"/>
</dbReference>
<dbReference type="PANTHER" id="PTHR30292:SF0">
    <property type="entry name" value="5-OXOPROLINASE SUBUNIT A"/>
    <property type="match status" value="1"/>
</dbReference>
<protein>
    <submittedName>
        <fullName evidence="1">LamB/YcsF family protein</fullName>
    </submittedName>
</protein>
<comment type="caution">
    <text evidence="1">The sequence shown here is derived from an EMBL/GenBank/DDBJ whole genome shotgun (WGS) entry which is preliminary data.</text>
</comment>
<dbReference type="PANTHER" id="PTHR30292">
    <property type="entry name" value="UNCHARACTERIZED PROTEIN YBGL-RELATED"/>
    <property type="match status" value="1"/>
</dbReference>
<dbReference type="InterPro" id="IPR005501">
    <property type="entry name" value="LamB/YcsF/PxpA-like"/>
</dbReference>
<keyword evidence="2" id="KW-1185">Reference proteome</keyword>
<dbReference type="Proteomes" id="UP001589733">
    <property type="component" value="Unassembled WGS sequence"/>
</dbReference>
<dbReference type="SUPFAM" id="SSF88713">
    <property type="entry name" value="Glycoside hydrolase/deacetylase"/>
    <property type="match status" value="1"/>
</dbReference>
<reference evidence="1 2" key="1">
    <citation type="submission" date="2024-09" db="EMBL/GenBank/DDBJ databases">
        <authorList>
            <person name="Sun Q."/>
            <person name="Mori K."/>
        </authorList>
    </citation>
    <scope>NUCLEOTIDE SEQUENCE [LARGE SCALE GENOMIC DNA]</scope>
    <source>
        <strain evidence="1 2">JCM 13503</strain>
    </source>
</reference>
<gene>
    <name evidence="1" type="ORF">ACFFLM_23840</name>
</gene>